<comment type="caution">
    <text evidence="5">The sequence shown here is derived from an EMBL/GenBank/DDBJ whole genome shotgun (WGS) entry which is preliminary data.</text>
</comment>
<keyword evidence="6" id="KW-1185">Reference proteome</keyword>
<accession>A0ABD5ZLV1</accession>
<dbReference type="HAMAP" id="MF_00317">
    <property type="entry name" value="DNApol_clamp_arch"/>
    <property type="match status" value="1"/>
</dbReference>
<evidence type="ECO:0000256" key="2">
    <source>
        <dbReference type="ARBA" id="ARBA00023125"/>
    </source>
</evidence>
<dbReference type="GO" id="GO:0003677">
    <property type="term" value="F:DNA binding"/>
    <property type="evidence" value="ECO:0007669"/>
    <property type="project" value="UniProtKB-UniRule"/>
</dbReference>
<dbReference type="GO" id="GO:0006275">
    <property type="term" value="P:regulation of DNA replication"/>
    <property type="evidence" value="ECO:0007669"/>
    <property type="project" value="UniProtKB-UniRule"/>
</dbReference>
<dbReference type="InterPro" id="IPR022648">
    <property type="entry name" value="Pr_cel_nuc_antig_N"/>
</dbReference>
<evidence type="ECO:0000256" key="1">
    <source>
        <dbReference type="ARBA" id="ARBA00022705"/>
    </source>
</evidence>
<gene>
    <name evidence="3" type="primary">pcn</name>
    <name evidence="5" type="ORF">ACFQJ4_04185</name>
</gene>
<organism evidence="5 6">
    <name type="scientific">Halosegnis marinus</name>
    <dbReference type="NCBI Taxonomy" id="3034023"/>
    <lineage>
        <taxon>Archaea</taxon>
        <taxon>Methanobacteriati</taxon>
        <taxon>Methanobacteriota</taxon>
        <taxon>Stenosarchaea group</taxon>
        <taxon>Halobacteria</taxon>
        <taxon>Halobacteriales</taxon>
        <taxon>Natronomonadaceae</taxon>
        <taxon>Halosegnis</taxon>
    </lineage>
</organism>
<dbReference type="RefSeq" id="WP_276235520.1">
    <property type="nucleotide sequence ID" value="NZ_CP119802.1"/>
</dbReference>
<dbReference type="GO" id="GO:0030337">
    <property type="term" value="F:DNA polymerase processivity factor activity"/>
    <property type="evidence" value="ECO:0007669"/>
    <property type="project" value="UniProtKB-UniRule"/>
</dbReference>
<protein>
    <recommendedName>
        <fullName evidence="3">DNA polymerase sliding clamp</fullName>
    </recommendedName>
    <alternativeName>
        <fullName evidence="3">Proliferating cell nuclear antigen homolog</fullName>
        <shortName evidence="3">PCNA</shortName>
    </alternativeName>
</protein>
<evidence type="ECO:0000256" key="3">
    <source>
        <dbReference type="HAMAP-Rule" id="MF_00317"/>
    </source>
</evidence>
<dbReference type="Gene3D" id="3.70.10.10">
    <property type="match status" value="1"/>
</dbReference>
<proteinExistence type="inferred from homology"/>
<sequence length="260" mass="27377">MADTRADAGEASASFRATASADRLRACVSALGALVDECRVELAPEGLRVRAMDPATVAAVDLRLDRAAFDRYEATGTTVGLALDRLEEALATAEGSVELALRPETHTLRVASGDFEYALGLVDPSAIRSPPDAIAPDEGADLAAVTLSGDTFGRAVDAAAGLADHLTLAVDPDGERFRVEAGGDTDEFTLDRAGADLPGFEAREADSVLSVDYLRAVARELPDGPVDLRLGVEHPLYVTFDLADGDGRVRYAVAPRLRRT</sequence>
<dbReference type="Pfam" id="PF00705">
    <property type="entry name" value="PCNA_N"/>
    <property type="match status" value="1"/>
</dbReference>
<dbReference type="InterPro" id="IPR000730">
    <property type="entry name" value="Pr_cel_nuc_antig"/>
</dbReference>
<comment type="similarity">
    <text evidence="3">Belongs to the PCNA family.</text>
</comment>
<comment type="subunit">
    <text evidence="3">Homotrimer. The subunits circularize to form a toroid; DNA passes through its center. Replication factor C (RFC) is required to load the toroid on the DNA.</text>
</comment>
<keyword evidence="1 3" id="KW-0235">DNA replication</keyword>
<evidence type="ECO:0000313" key="5">
    <source>
        <dbReference type="EMBL" id="MFC7234512.1"/>
    </source>
</evidence>
<dbReference type="AlphaFoldDB" id="A0ABD5ZLV1"/>
<evidence type="ECO:0000259" key="4">
    <source>
        <dbReference type="Pfam" id="PF00705"/>
    </source>
</evidence>
<name>A0ABD5ZLV1_9EURY</name>
<dbReference type="GeneID" id="79266180"/>
<dbReference type="CDD" id="cd00577">
    <property type="entry name" value="PCNA"/>
    <property type="match status" value="1"/>
</dbReference>
<dbReference type="GO" id="GO:0006260">
    <property type="term" value="P:DNA replication"/>
    <property type="evidence" value="ECO:0007669"/>
    <property type="project" value="UniProtKB-KW"/>
</dbReference>
<dbReference type="SUPFAM" id="SSF55979">
    <property type="entry name" value="DNA clamp"/>
    <property type="match status" value="2"/>
</dbReference>
<reference evidence="5 6" key="1">
    <citation type="journal article" date="2019" name="Int. J. Syst. Evol. Microbiol.">
        <title>The Global Catalogue of Microorganisms (GCM) 10K type strain sequencing project: providing services to taxonomists for standard genome sequencing and annotation.</title>
        <authorList>
            <consortium name="The Broad Institute Genomics Platform"/>
            <consortium name="The Broad Institute Genome Sequencing Center for Infectious Disease"/>
            <person name="Wu L."/>
            <person name="Ma J."/>
        </authorList>
    </citation>
    <scope>NUCLEOTIDE SEQUENCE [LARGE SCALE GENOMIC DNA]</scope>
    <source>
        <strain evidence="5 6">DT85</strain>
    </source>
</reference>
<dbReference type="Proteomes" id="UP001596398">
    <property type="component" value="Unassembled WGS sequence"/>
</dbReference>
<comment type="function">
    <text evidence="3">Sliding clamp subunit that acts as a moving platform for DNA processing. Responsible for tethering the catalytic subunit of DNA polymerase and other proteins to DNA during high-speed replication.</text>
</comment>
<feature type="domain" description="Proliferating cell nuclear antigen PCNA N-terminal" evidence="4">
    <location>
        <begin position="24"/>
        <end position="102"/>
    </location>
</feature>
<evidence type="ECO:0000313" key="6">
    <source>
        <dbReference type="Proteomes" id="UP001596398"/>
    </source>
</evidence>
<keyword evidence="2 3" id="KW-0238">DNA-binding</keyword>
<dbReference type="EMBL" id="JBHTAP010000001">
    <property type="protein sequence ID" value="MFC7234512.1"/>
    <property type="molecule type" value="Genomic_DNA"/>
</dbReference>
<dbReference type="InterPro" id="IPR046938">
    <property type="entry name" value="DNA_clamp_sf"/>
</dbReference>